<proteinExistence type="predicted"/>
<evidence type="ECO:0000259" key="10">
    <source>
        <dbReference type="Pfam" id="PF00155"/>
    </source>
</evidence>
<comment type="pathway">
    <text evidence="3">Cofactor biosynthesis; adenosylcobalamin biosynthesis.</text>
</comment>
<keyword evidence="7 11" id="KW-0456">Lyase</keyword>
<evidence type="ECO:0000313" key="11">
    <source>
        <dbReference type="EMBL" id="WNK19170.1"/>
    </source>
</evidence>
<dbReference type="EC" id="4.1.1.81" evidence="4"/>
<dbReference type="RefSeq" id="WP_311882307.1">
    <property type="nucleotide sequence ID" value="NZ_CP119391.1"/>
</dbReference>
<reference evidence="11 12" key="1">
    <citation type="submission" date="2023-03" db="EMBL/GenBank/DDBJ databases">
        <title>Halomonas sp. nov., isolated from Korean tranditional fermented seafood 'Jeotgal'.</title>
        <authorList>
            <person name="Kim B."/>
            <person name="Shin N.-R."/>
        </authorList>
    </citation>
    <scope>NUCLEOTIDE SEQUENCE [LARGE SCALE GENOMIC DNA]</scope>
    <source>
        <strain evidence="11 12">SG2L-4</strain>
    </source>
</reference>
<organism evidence="11 12">
    <name type="scientific">Halomonas piscis</name>
    <dbReference type="NCBI Taxonomy" id="3031727"/>
    <lineage>
        <taxon>Bacteria</taxon>
        <taxon>Pseudomonadati</taxon>
        <taxon>Pseudomonadota</taxon>
        <taxon>Gammaproteobacteria</taxon>
        <taxon>Oceanospirillales</taxon>
        <taxon>Halomonadaceae</taxon>
        <taxon>Halomonas</taxon>
    </lineage>
</organism>
<accession>A0ABY9YWB7</accession>
<keyword evidence="12" id="KW-1185">Reference proteome</keyword>
<gene>
    <name evidence="11" type="primary">cobD</name>
    <name evidence="11" type="ORF">P1P91_09810</name>
</gene>
<evidence type="ECO:0000256" key="6">
    <source>
        <dbReference type="ARBA" id="ARBA00022898"/>
    </source>
</evidence>
<comment type="cofactor">
    <cofactor evidence="1">
        <name>pyridoxal 5'-phosphate</name>
        <dbReference type="ChEBI" id="CHEBI:597326"/>
    </cofactor>
</comment>
<evidence type="ECO:0000313" key="12">
    <source>
        <dbReference type="Proteomes" id="UP001301869"/>
    </source>
</evidence>
<dbReference type="InterPro" id="IPR015424">
    <property type="entry name" value="PyrdxlP-dep_Trfase"/>
</dbReference>
<dbReference type="InterPro" id="IPR004839">
    <property type="entry name" value="Aminotransferase_I/II_large"/>
</dbReference>
<feature type="domain" description="Aminotransferase class I/classII large" evidence="10">
    <location>
        <begin position="37"/>
        <end position="356"/>
    </location>
</feature>
<sequence>MEPSIRKTAGQWPRHGGQAAALLERFGLPPDHPLEDFSANLNPLGPPGWVLAWLGRQASELSRYPDVDYVEARTAVAGHHGVSADQILVTNGGGEAIFLAAGLCAGGRAGIVTPTFNEYARALSGVGARVCKLDPDDSLDGLDAVFLCRPNNPDGRLLPLARVETLLARAAAAGCRVVVDEAFIDLTTAAEDAQALPARLAGHSNLVLLRSMTKFYTLPGLRLGYALASADVIAAMARRQPPWSVNRLAAGLVAPLLADKGFAERTHAWLAEERPRMHRALAGRGLEVVPGETCFFLLRPGGDARRRGLDAEALLARLLRGGILARHTHGFAGLDGRWLRLALRDRAANNRLLEVLDDSLY</sequence>
<dbReference type="Pfam" id="PF00155">
    <property type="entry name" value="Aminotran_1_2"/>
    <property type="match status" value="1"/>
</dbReference>
<keyword evidence="5" id="KW-0169">Cobalamin biosynthesis</keyword>
<dbReference type="EMBL" id="CP119391">
    <property type="protein sequence ID" value="WNK19170.1"/>
    <property type="molecule type" value="Genomic_DNA"/>
</dbReference>
<evidence type="ECO:0000256" key="7">
    <source>
        <dbReference type="ARBA" id="ARBA00023239"/>
    </source>
</evidence>
<evidence type="ECO:0000256" key="2">
    <source>
        <dbReference type="ARBA" id="ARBA00003444"/>
    </source>
</evidence>
<evidence type="ECO:0000256" key="3">
    <source>
        <dbReference type="ARBA" id="ARBA00004953"/>
    </source>
</evidence>
<dbReference type="Gene3D" id="3.40.640.10">
    <property type="entry name" value="Type I PLP-dependent aspartate aminotransferase-like (Major domain)"/>
    <property type="match status" value="1"/>
</dbReference>
<dbReference type="GO" id="GO:0048472">
    <property type="term" value="F:threonine-phosphate decarboxylase activity"/>
    <property type="evidence" value="ECO:0007669"/>
    <property type="project" value="UniProtKB-EC"/>
</dbReference>
<evidence type="ECO:0000256" key="8">
    <source>
        <dbReference type="ARBA" id="ARBA00029996"/>
    </source>
</evidence>
<comment type="catalytic activity">
    <reaction evidence="9">
        <text>O-phospho-L-threonine + H(+) = (R)-1-aminopropan-2-yl phosphate + CO2</text>
        <dbReference type="Rhea" id="RHEA:11492"/>
        <dbReference type="ChEBI" id="CHEBI:15378"/>
        <dbReference type="ChEBI" id="CHEBI:16526"/>
        <dbReference type="ChEBI" id="CHEBI:58563"/>
        <dbReference type="ChEBI" id="CHEBI:58675"/>
        <dbReference type="EC" id="4.1.1.81"/>
    </reaction>
</comment>
<comment type="function">
    <text evidence="2">Decarboxylates L-threonine-O-3-phosphate to yield (R)-1-amino-2-propanol O-2-phosphate, the precursor for the linkage between the nucleotide loop and the corrin ring in cobalamin.</text>
</comment>
<evidence type="ECO:0000256" key="9">
    <source>
        <dbReference type="ARBA" id="ARBA00048531"/>
    </source>
</evidence>
<dbReference type="InterPro" id="IPR015422">
    <property type="entry name" value="PyrdxlP-dep_Trfase_small"/>
</dbReference>
<evidence type="ECO:0000256" key="5">
    <source>
        <dbReference type="ARBA" id="ARBA00022573"/>
    </source>
</evidence>
<dbReference type="NCBIfam" id="TIGR01140">
    <property type="entry name" value="L_thr_O3P_dcar"/>
    <property type="match status" value="1"/>
</dbReference>
<dbReference type="PANTHER" id="PTHR42885:SF1">
    <property type="entry name" value="THREONINE-PHOSPHATE DECARBOXYLASE"/>
    <property type="match status" value="1"/>
</dbReference>
<keyword evidence="6" id="KW-0663">Pyridoxal phosphate</keyword>
<dbReference type="SUPFAM" id="SSF53383">
    <property type="entry name" value="PLP-dependent transferases"/>
    <property type="match status" value="1"/>
</dbReference>
<dbReference type="InterPro" id="IPR015421">
    <property type="entry name" value="PyrdxlP-dep_Trfase_major"/>
</dbReference>
<name>A0ABY9YWB7_9GAMM</name>
<dbReference type="CDD" id="cd00609">
    <property type="entry name" value="AAT_like"/>
    <property type="match status" value="1"/>
</dbReference>
<protein>
    <recommendedName>
        <fullName evidence="4">threonine-phosphate decarboxylase</fullName>
        <ecNumber evidence="4">4.1.1.81</ecNumber>
    </recommendedName>
    <alternativeName>
        <fullName evidence="8">L-threonine-O-3-phosphate decarboxylase</fullName>
    </alternativeName>
</protein>
<dbReference type="Gene3D" id="3.90.1150.10">
    <property type="entry name" value="Aspartate Aminotransferase, domain 1"/>
    <property type="match status" value="1"/>
</dbReference>
<dbReference type="PANTHER" id="PTHR42885">
    <property type="entry name" value="HISTIDINOL-PHOSPHATE AMINOTRANSFERASE-RELATED"/>
    <property type="match status" value="1"/>
</dbReference>
<dbReference type="InterPro" id="IPR005860">
    <property type="entry name" value="CobD"/>
</dbReference>
<evidence type="ECO:0000256" key="4">
    <source>
        <dbReference type="ARBA" id="ARBA00012285"/>
    </source>
</evidence>
<dbReference type="Proteomes" id="UP001301869">
    <property type="component" value="Chromosome"/>
</dbReference>
<evidence type="ECO:0000256" key="1">
    <source>
        <dbReference type="ARBA" id="ARBA00001933"/>
    </source>
</evidence>